<dbReference type="Pfam" id="PF02518">
    <property type="entry name" value="HATPase_c"/>
    <property type="match status" value="1"/>
</dbReference>
<dbReference type="Proteomes" id="UP000199518">
    <property type="component" value="Unassembled WGS sequence"/>
</dbReference>
<dbReference type="Pfam" id="PF00512">
    <property type="entry name" value="HisKA"/>
    <property type="match status" value="1"/>
</dbReference>
<evidence type="ECO:0000256" key="3">
    <source>
        <dbReference type="ARBA" id="ARBA00022553"/>
    </source>
</evidence>
<keyword evidence="11" id="KW-1185">Reference proteome</keyword>
<sequence length="400" mass="44815">MNEQQVFDRYCELQRYVGWSERDAEQVHALLPILDPCFGELVEDFYHEIERHPAALQVITGGQAQIDRLKGTLIDWLRQLFSGQYDARYVFKRWRIGYKHVEIGLDQVYTNVALSRLRGGLFKALESRWTASPEELSQALRPLNTLLDLDLALIEDAYQTEYTFRKQATERLALIGQVAGGIAHELRNPLNVVKTSVFYLLNARNAPPEKVSQHLERIERQVGIANEVITSLTNFARLPVADQQPFNVETHLHDLISATEHPENINVIIDCPQSLPCALADASQIRIVLGNLIRNAIDAMPQGGTLGLSVQAQDPYVEISVTDTGHGMEPEQLIRAMEPFFSTKARGIGLGLPMAKAILEKNEGRIYVESEPGKGSVFKVHLRSSDHQNPASAFTSLTNA</sequence>
<dbReference type="EC" id="2.7.13.3" evidence="2"/>
<dbReference type="InterPro" id="IPR003594">
    <property type="entry name" value="HATPase_dom"/>
</dbReference>
<feature type="domain" description="Histidine kinase" evidence="9">
    <location>
        <begin position="181"/>
        <end position="386"/>
    </location>
</feature>
<dbReference type="PANTHER" id="PTHR43065">
    <property type="entry name" value="SENSOR HISTIDINE KINASE"/>
    <property type="match status" value="1"/>
</dbReference>
<gene>
    <name evidence="10" type="ORF">SAMN05421753_101221</name>
</gene>
<dbReference type="GO" id="GO:0000155">
    <property type="term" value="F:phosphorelay sensor kinase activity"/>
    <property type="evidence" value="ECO:0007669"/>
    <property type="project" value="InterPro"/>
</dbReference>
<dbReference type="InterPro" id="IPR012292">
    <property type="entry name" value="Globin/Proto"/>
</dbReference>
<keyword evidence="4" id="KW-0808">Transferase</keyword>
<dbReference type="InterPro" id="IPR005467">
    <property type="entry name" value="His_kinase_dom"/>
</dbReference>
<keyword evidence="3" id="KW-0597">Phosphoprotein</keyword>
<dbReference type="InterPro" id="IPR036890">
    <property type="entry name" value="HATPase_C_sf"/>
</dbReference>
<dbReference type="InterPro" id="IPR003661">
    <property type="entry name" value="HisK_dim/P_dom"/>
</dbReference>
<keyword evidence="7" id="KW-0067">ATP-binding</keyword>
<keyword evidence="5" id="KW-0547">Nucleotide-binding</keyword>
<comment type="catalytic activity">
    <reaction evidence="1">
        <text>ATP + protein L-histidine = ADP + protein N-phospho-L-histidine.</text>
        <dbReference type="EC" id="2.7.13.3"/>
    </reaction>
</comment>
<dbReference type="SUPFAM" id="SSF47384">
    <property type="entry name" value="Homodimeric domain of signal transducing histidine kinase"/>
    <property type="match status" value="1"/>
</dbReference>
<dbReference type="STRING" id="1576369.SAMN05421753_101221"/>
<dbReference type="SUPFAM" id="SSF46458">
    <property type="entry name" value="Globin-like"/>
    <property type="match status" value="1"/>
</dbReference>
<dbReference type="InterPro" id="IPR004358">
    <property type="entry name" value="Sig_transdc_His_kin-like_C"/>
</dbReference>
<evidence type="ECO:0000313" key="10">
    <source>
        <dbReference type="EMBL" id="SFH57019.1"/>
    </source>
</evidence>
<organism evidence="10 11">
    <name type="scientific">Planctomicrobium piriforme</name>
    <dbReference type="NCBI Taxonomy" id="1576369"/>
    <lineage>
        <taxon>Bacteria</taxon>
        <taxon>Pseudomonadati</taxon>
        <taxon>Planctomycetota</taxon>
        <taxon>Planctomycetia</taxon>
        <taxon>Planctomycetales</taxon>
        <taxon>Planctomycetaceae</taxon>
        <taxon>Planctomicrobium</taxon>
    </lineage>
</organism>
<evidence type="ECO:0000259" key="9">
    <source>
        <dbReference type="PROSITE" id="PS50109"/>
    </source>
</evidence>
<dbReference type="CDD" id="cd01068">
    <property type="entry name" value="globin_sensor"/>
    <property type="match status" value="1"/>
</dbReference>
<dbReference type="InterPro" id="IPR036097">
    <property type="entry name" value="HisK_dim/P_sf"/>
</dbReference>
<evidence type="ECO:0000256" key="2">
    <source>
        <dbReference type="ARBA" id="ARBA00012438"/>
    </source>
</evidence>
<name>A0A1I3B4Y1_9PLAN</name>
<dbReference type="Gene3D" id="3.30.565.10">
    <property type="entry name" value="Histidine kinase-like ATPase, C-terminal domain"/>
    <property type="match status" value="1"/>
</dbReference>
<dbReference type="GO" id="GO:0020037">
    <property type="term" value="F:heme binding"/>
    <property type="evidence" value="ECO:0007669"/>
    <property type="project" value="InterPro"/>
</dbReference>
<evidence type="ECO:0000256" key="5">
    <source>
        <dbReference type="ARBA" id="ARBA00022741"/>
    </source>
</evidence>
<dbReference type="OrthoDB" id="236031at2"/>
<evidence type="ECO:0000256" key="8">
    <source>
        <dbReference type="ARBA" id="ARBA00023012"/>
    </source>
</evidence>
<dbReference type="EMBL" id="FOQD01000001">
    <property type="protein sequence ID" value="SFH57019.1"/>
    <property type="molecule type" value="Genomic_DNA"/>
</dbReference>
<dbReference type="SMART" id="SM00388">
    <property type="entry name" value="HisKA"/>
    <property type="match status" value="1"/>
</dbReference>
<dbReference type="AlphaFoldDB" id="A0A1I3B4Y1"/>
<evidence type="ECO:0000256" key="4">
    <source>
        <dbReference type="ARBA" id="ARBA00022679"/>
    </source>
</evidence>
<dbReference type="PRINTS" id="PR00344">
    <property type="entry name" value="BCTRLSENSOR"/>
</dbReference>
<reference evidence="11" key="1">
    <citation type="submission" date="2016-10" db="EMBL/GenBank/DDBJ databases">
        <authorList>
            <person name="Varghese N."/>
            <person name="Submissions S."/>
        </authorList>
    </citation>
    <scope>NUCLEOTIDE SEQUENCE [LARGE SCALE GENOMIC DNA]</scope>
    <source>
        <strain evidence="11">DSM 26348</strain>
    </source>
</reference>
<dbReference type="GO" id="GO:0019825">
    <property type="term" value="F:oxygen binding"/>
    <property type="evidence" value="ECO:0007669"/>
    <property type="project" value="InterPro"/>
</dbReference>
<dbReference type="SMART" id="SM00387">
    <property type="entry name" value="HATPase_c"/>
    <property type="match status" value="1"/>
</dbReference>
<evidence type="ECO:0000256" key="1">
    <source>
        <dbReference type="ARBA" id="ARBA00000085"/>
    </source>
</evidence>
<dbReference type="Pfam" id="PF11563">
    <property type="entry name" value="Protoglobin"/>
    <property type="match status" value="1"/>
</dbReference>
<dbReference type="InterPro" id="IPR039379">
    <property type="entry name" value="Protoglobin_sensor_dom"/>
</dbReference>
<evidence type="ECO:0000256" key="7">
    <source>
        <dbReference type="ARBA" id="ARBA00022840"/>
    </source>
</evidence>
<evidence type="ECO:0000313" key="11">
    <source>
        <dbReference type="Proteomes" id="UP000199518"/>
    </source>
</evidence>
<dbReference type="GO" id="GO:0005524">
    <property type="term" value="F:ATP binding"/>
    <property type="evidence" value="ECO:0007669"/>
    <property type="project" value="UniProtKB-KW"/>
</dbReference>
<keyword evidence="8" id="KW-0902">Two-component regulatory system</keyword>
<dbReference type="CDD" id="cd00082">
    <property type="entry name" value="HisKA"/>
    <property type="match status" value="1"/>
</dbReference>
<protein>
    <recommendedName>
        <fullName evidence="2">histidine kinase</fullName>
        <ecNumber evidence="2">2.7.13.3</ecNumber>
    </recommendedName>
</protein>
<dbReference type="Gene3D" id="1.10.490.10">
    <property type="entry name" value="Globins"/>
    <property type="match status" value="1"/>
</dbReference>
<dbReference type="RefSeq" id="WP_092047139.1">
    <property type="nucleotide sequence ID" value="NZ_FOQD01000001.1"/>
</dbReference>
<keyword evidence="6 10" id="KW-0418">Kinase</keyword>
<accession>A0A1I3B4Y1</accession>
<dbReference type="PANTHER" id="PTHR43065:SF10">
    <property type="entry name" value="PEROXIDE STRESS-ACTIVATED HISTIDINE KINASE MAK3"/>
    <property type="match status" value="1"/>
</dbReference>
<dbReference type="InterPro" id="IPR009050">
    <property type="entry name" value="Globin-like_sf"/>
</dbReference>
<dbReference type="SUPFAM" id="SSF55874">
    <property type="entry name" value="ATPase domain of HSP90 chaperone/DNA topoisomerase II/histidine kinase"/>
    <property type="match status" value="1"/>
</dbReference>
<dbReference type="CDD" id="cd00075">
    <property type="entry name" value="HATPase"/>
    <property type="match status" value="1"/>
</dbReference>
<dbReference type="PROSITE" id="PS50109">
    <property type="entry name" value="HIS_KIN"/>
    <property type="match status" value="1"/>
</dbReference>
<dbReference type="Gene3D" id="1.10.287.130">
    <property type="match status" value="1"/>
</dbReference>
<dbReference type="InterPro" id="IPR044398">
    <property type="entry name" value="Globin-sensor_dom"/>
</dbReference>
<proteinExistence type="predicted"/>
<evidence type="ECO:0000256" key="6">
    <source>
        <dbReference type="ARBA" id="ARBA00022777"/>
    </source>
</evidence>